<evidence type="ECO:0000259" key="4">
    <source>
        <dbReference type="PROSITE" id="PS50850"/>
    </source>
</evidence>
<feature type="transmembrane region" description="Helical" evidence="3">
    <location>
        <begin position="320"/>
        <end position="340"/>
    </location>
</feature>
<keyword evidence="3" id="KW-0472">Membrane</keyword>
<dbReference type="InterPro" id="IPR011701">
    <property type="entry name" value="MFS"/>
</dbReference>
<gene>
    <name evidence="5" type="ORF">DFH08DRAFT_1036234</name>
</gene>
<feature type="transmembrane region" description="Helical" evidence="3">
    <location>
        <begin position="414"/>
        <end position="437"/>
    </location>
</feature>
<evidence type="ECO:0000313" key="5">
    <source>
        <dbReference type="EMBL" id="KAJ7318463.1"/>
    </source>
</evidence>
<comment type="similarity">
    <text evidence="2">Belongs to the major facilitator superfamily. Monocarboxylate porter (TC 2.A.1.13) family.</text>
</comment>
<feature type="transmembrane region" description="Helical" evidence="3">
    <location>
        <begin position="184"/>
        <end position="204"/>
    </location>
</feature>
<feature type="transmembrane region" description="Helical" evidence="3">
    <location>
        <begin position="216"/>
        <end position="237"/>
    </location>
</feature>
<dbReference type="InterPro" id="IPR020846">
    <property type="entry name" value="MFS_dom"/>
</dbReference>
<feature type="transmembrane region" description="Helical" evidence="3">
    <location>
        <begin position="294"/>
        <end position="313"/>
    </location>
</feature>
<comment type="caution">
    <text evidence="5">The sequence shown here is derived from an EMBL/GenBank/DDBJ whole genome shotgun (WGS) entry which is preliminary data.</text>
</comment>
<evidence type="ECO:0000256" key="2">
    <source>
        <dbReference type="ARBA" id="ARBA00006727"/>
    </source>
</evidence>
<keyword evidence="6" id="KW-1185">Reference proteome</keyword>
<accession>A0AAD7EFW8</accession>
<dbReference type="PROSITE" id="PS50850">
    <property type="entry name" value="MFS"/>
    <property type="match status" value="1"/>
</dbReference>
<feature type="transmembrane region" description="Helical" evidence="3">
    <location>
        <begin position="55"/>
        <end position="79"/>
    </location>
</feature>
<keyword evidence="3" id="KW-1133">Transmembrane helix</keyword>
<feature type="transmembrane region" description="Helical" evidence="3">
    <location>
        <begin position="127"/>
        <end position="145"/>
    </location>
</feature>
<feature type="transmembrane region" description="Helical" evidence="3">
    <location>
        <begin position="151"/>
        <end position="172"/>
    </location>
</feature>
<dbReference type="PANTHER" id="PTHR11360:SF234">
    <property type="entry name" value="MFS-TYPE TRANSPORTER DBAD-RELATED"/>
    <property type="match status" value="1"/>
</dbReference>
<feature type="transmembrane region" description="Helical" evidence="3">
    <location>
        <begin position="384"/>
        <end position="402"/>
    </location>
</feature>
<sequence>MDSPTHTRINDSEKSEIGISACDDDSKKPEELLQVLPCVPMEETLDDFPDGGFRAWLVLFGGFCIFFSTWGYVTSWGVFQAYYQQSILRGSSPSEITSAWIGSLQHSIIFLPGLIVGRLFDVGLFRIPFAAGSVLIVLATFLVPLCRTFTAFLLCQGLATGLGCALVIPPTIAVVCHWWKRRRAFALGVMTCGSALSGTIIPIVVRRLLEVVGFAWTLRIIGFMLTFTLGVANMCVARRLPPIKPAGRIFNWSVFRNSAFFVYCAAQFVVSLGSYIVPTYISSSAVSAGISRTFAFYLVAIINGSTSAGRILFGFLGDRFGAMNVMIIVGVFVSALTMIWPHCRSVASLTVLSVFFGFTNASYSPLTQVPAAAMGSPSDLGFRIGILSTFLGLGTLCGPPLGGLLNDTRHGYAAVGYFGGGMLLVGTALMTVSRFLAIPKLWSKY</sequence>
<feature type="transmembrane region" description="Helical" evidence="3">
    <location>
        <begin position="258"/>
        <end position="282"/>
    </location>
</feature>
<protein>
    <submittedName>
        <fullName evidence="5">MFS general substrate transporter</fullName>
    </submittedName>
</protein>
<comment type="subcellular location">
    <subcellularLocation>
        <location evidence="1">Membrane</location>
        <topology evidence="1">Multi-pass membrane protein</topology>
    </subcellularLocation>
</comment>
<dbReference type="SUPFAM" id="SSF103473">
    <property type="entry name" value="MFS general substrate transporter"/>
    <property type="match status" value="1"/>
</dbReference>
<dbReference type="InterPro" id="IPR050327">
    <property type="entry name" value="Proton-linked_MCT"/>
</dbReference>
<dbReference type="InterPro" id="IPR036259">
    <property type="entry name" value="MFS_trans_sf"/>
</dbReference>
<dbReference type="GO" id="GO:0016020">
    <property type="term" value="C:membrane"/>
    <property type="evidence" value="ECO:0007669"/>
    <property type="project" value="UniProtKB-SubCell"/>
</dbReference>
<dbReference type="Gene3D" id="1.20.1250.20">
    <property type="entry name" value="MFS general substrate transporter like domains"/>
    <property type="match status" value="2"/>
</dbReference>
<evidence type="ECO:0000256" key="1">
    <source>
        <dbReference type="ARBA" id="ARBA00004141"/>
    </source>
</evidence>
<reference evidence="5" key="1">
    <citation type="submission" date="2023-03" db="EMBL/GenBank/DDBJ databases">
        <title>Massive genome expansion in bonnet fungi (Mycena s.s.) driven by repeated elements and novel gene families across ecological guilds.</title>
        <authorList>
            <consortium name="Lawrence Berkeley National Laboratory"/>
            <person name="Harder C.B."/>
            <person name="Miyauchi S."/>
            <person name="Viragh M."/>
            <person name="Kuo A."/>
            <person name="Thoen E."/>
            <person name="Andreopoulos B."/>
            <person name="Lu D."/>
            <person name="Skrede I."/>
            <person name="Drula E."/>
            <person name="Henrissat B."/>
            <person name="Morin E."/>
            <person name="Kohler A."/>
            <person name="Barry K."/>
            <person name="LaButti K."/>
            <person name="Morin E."/>
            <person name="Salamov A."/>
            <person name="Lipzen A."/>
            <person name="Mereny Z."/>
            <person name="Hegedus B."/>
            <person name="Baldrian P."/>
            <person name="Stursova M."/>
            <person name="Weitz H."/>
            <person name="Taylor A."/>
            <person name="Grigoriev I.V."/>
            <person name="Nagy L.G."/>
            <person name="Martin F."/>
            <person name="Kauserud H."/>
        </authorList>
    </citation>
    <scope>NUCLEOTIDE SEQUENCE</scope>
    <source>
        <strain evidence="5">CBHHK002</strain>
    </source>
</reference>
<feature type="domain" description="Major facilitator superfamily (MFS) profile" evidence="4">
    <location>
        <begin position="259"/>
        <end position="445"/>
    </location>
</feature>
<dbReference type="Proteomes" id="UP001218218">
    <property type="component" value="Unassembled WGS sequence"/>
</dbReference>
<evidence type="ECO:0000256" key="3">
    <source>
        <dbReference type="SAM" id="Phobius"/>
    </source>
</evidence>
<dbReference type="EMBL" id="JARIHO010000057">
    <property type="protein sequence ID" value="KAJ7318463.1"/>
    <property type="molecule type" value="Genomic_DNA"/>
</dbReference>
<dbReference type="AlphaFoldDB" id="A0AAD7EFW8"/>
<dbReference type="PANTHER" id="PTHR11360">
    <property type="entry name" value="MONOCARBOXYLATE TRANSPORTER"/>
    <property type="match status" value="1"/>
</dbReference>
<dbReference type="GO" id="GO:0022857">
    <property type="term" value="F:transmembrane transporter activity"/>
    <property type="evidence" value="ECO:0007669"/>
    <property type="project" value="InterPro"/>
</dbReference>
<proteinExistence type="inferred from homology"/>
<name>A0AAD7EFW8_9AGAR</name>
<organism evidence="5 6">
    <name type="scientific">Mycena albidolilacea</name>
    <dbReference type="NCBI Taxonomy" id="1033008"/>
    <lineage>
        <taxon>Eukaryota</taxon>
        <taxon>Fungi</taxon>
        <taxon>Dikarya</taxon>
        <taxon>Basidiomycota</taxon>
        <taxon>Agaricomycotina</taxon>
        <taxon>Agaricomycetes</taxon>
        <taxon>Agaricomycetidae</taxon>
        <taxon>Agaricales</taxon>
        <taxon>Marasmiineae</taxon>
        <taxon>Mycenaceae</taxon>
        <taxon>Mycena</taxon>
    </lineage>
</organism>
<keyword evidence="3" id="KW-0812">Transmembrane</keyword>
<evidence type="ECO:0000313" key="6">
    <source>
        <dbReference type="Proteomes" id="UP001218218"/>
    </source>
</evidence>
<feature type="transmembrane region" description="Helical" evidence="3">
    <location>
        <begin position="99"/>
        <end position="120"/>
    </location>
</feature>
<dbReference type="Pfam" id="PF07690">
    <property type="entry name" value="MFS_1"/>
    <property type="match status" value="1"/>
</dbReference>